<dbReference type="PANTHER" id="PTHR43646:SF2">
    <property type="entry name" value="GLYCOSYLTRANSFERASE 2-LIKE DOMAIN-CONTAINING PROTEIN"/>
    <property type="match status" value="1"/>
</dbReference>
<evidence type="ECO:0000256" key="9">
    <source>
        <dbReference type="ARBA" id="ARBA00040345"/>
    </source>
</evidence>
<evidence type="ECO:0000313" key="12">
    <source>
        <dbReference type="Proteomes" id="UP001595900"/>
    </source>
</evidence>
<keyword evidence="2" id="KW-1003">Cell membrane</keyword>
<comment type="subcellular location">
    <subcellularLocation>
        <location evidence="1">Cell membrane</location>
    </subcellularLocation>
</comment>
<dbReference type="Gene3D" id="3.90.550.10">
    <property type="entry name" value="Spore Coat Polysaccharide Biosynthesis Protein SpsA, Chain A"/>
    <property type="match status" value="1"/>
</dbReference>
<sequence>MRSSRSAVIEAVAVVVPVRDEEDRLDRSLAAIVRALGALPGTIESHVVIALDGCTDGSARIAARWPVGVLTLDSVGVGRARASGVDAALGVLGRARSERVWLANTDGDSEVPENWLTAQLEFADDGWDVVLGTVAPDERDLPAQLRGTPLAHAATSGAPVYGANIGVRASRYLAVGGFPAVREHEDARLVEALRSDGARVTSAYDIPVLTSGRPIGRSPGGYAGFLRDAAQRASLPILS</sequence>
<dbReference type="PANTHER" id="PTHR43646">
    <property type="entry name" value="GLYCOSYLTRANSFERASE"/>
    <property type="match status" value="1"/>
</dbReference>
<accession>A0ABV8Q446</accession>
<comment type="function">
    <text evidence="6">Catalyzes the glycosylation of 4,4'-diaponeurosporenoate, i.e. the esterification of glucose at the C1'' position with the carboxyl group of 4,4'-diaponeurosporenic acid, to form glycosyl-4,4'-diaponeurosporenoate. This is a step in the biosynthesis of staphyloxanthin, an orange pigment present in most staphylococci strains.</text>
</comment>
<comment type="pathway">
    <text evidence="7">Carotenoid biosynthesis; staphyloxanthin biosynthesis; staphyloxanthin from farnesyl diphosphate: step 4/5.</text>
</comment>
<evidence type="ECO:0000256" key="1">
    <source>
        <dbReference type="ARBA" id="ARBA00004236"/>
    </source>
</evidence>
<evidence type="ECO:0000256" key="8">
    <source>
        <dbReference type="ARBA" id="ARBA00038120"/>
    </source>
</evidence>
<dbReference type="InterPro" id="IPR001173">
    <property type="entry name" value="Glyco_trans_2-like"/>
</dbReference>
<protein>
    <recommendedName>
        <fullName evidence="9">4,4'-diaponeurosporenoate glycosyltransferase</fullName>
    </recommendedName>
</protein>
<dbReference type="Pfam" id="PF00535">
    <property type="entry name" value="Glycos_transf_2"/>
    <property type="match status" value="1"/>
</dbReference>
<evidence type="ECO:0000259" key="10">
    <source>
        <dbReference type="Pfam" id="PF00535"/>
    </source>
</evidence>
<keyword evidence="3 11" id="KW-0328">Glycosyltransferase</keyword>
<comment type="similarity">
    <text evidence="8">Belongs to the glycosyltransferase 2 family. CrtQ subfamily.</text>
</comment>
<feature type="domain" description="Glycosyltransferase 2-like" evidence="10">
    <location>
        <begin position="14"/>
        <end position="136"/>
    </location>
</feature>
<dbReference type="RefSeq" id="WP_390227436.1">
    <property type="nucleotide sequence ID" value="NZ_JBHSCN010000003.1"/>
</dbReference>
<evidence type="ECO:0000256" key="7">
    <source>
        <dbReference type="ARBA" id="ARBA00037904"/>
    </source>
</evidence>
<dbReference type="GO" id="GO:0016757">
    <property type="term" value="F:glycosyltransferase activity"/>
    <property type="evidence" value="ECO:0007669"/>
    <property type="project" value="UniProtKB-KW"/>
</dbReference>
<organism evidence="11 12">
    <name type="scientific">Gryllotalpicola reticulitermitis</name>
    <dbReference type="NCBI Taxonomy" id="1184153"/>
    <lineage>
        <taxon>Bacteria</taxon>
        <taxon>Bacillati</taxon>
        <taxon>Actinomycetota</taxon>
        <taxon>Actinomycetes</taxon>
        <taxon>Micrococcales</taxon>
        <taxon>Microbacteriaceae</taxon>
        <taxon>Gryllotalpicola</taxon>
    </lineage>
</organism>
<comment type="caution">
    <text evidence="11">The sequence shown here is derived from an EMBL/GenBank/DDBJ whole genome shotgun (WGS) entry which is preliminary data.</text>
</comment>
<proteinExistence type="inferred from homology"/>
<gene>
    <name evidence="11" type="ORF">ACFOYW_04215</name>
</gene>
<evidence type="ECO:0000256" key="4">
    <source>
        <dbReference type="ARBA" id="ARBA00022679"/>
    </source>
</evidence>
<dbReference type="SUPFAM" id="SSF53448">
    <property type="entry name" value="Nucleotide-diphospho-sugar transferases"/>
    <property type="match status" value="1"/>
</dbReference>
<keyword evidence="4 11" id="KW-0808">Transferase</keyword>
<dbReference type="Proteomes" id="UP001595900">
    <property type="component" value="Unassembled WGS sequence"/>
</dbReference>
<name>A0ABV8Q446_9MICO</name>
<evidence type="ECO:0000256" key="2">
    <source>
        <dbReference type="ARBA" id="ARBA00022475"/>
    </source>
</evidence>
<evidence type="ECO:0000256" key="3">
    <source>
        <dbReference type="ARBA" id="ARBA00022676"/>
    </source>
</evidence>
<reference evidence="12" key="1">
    <citation type="journal article" date="2019" name="Int. J. Syst. Evol. Microbiol.">
        <title>The Global Catalogue of Microorganisms (GCM) 10K type strain sequencing project: providing services to taxonomists for standard genome sequencing and annotation.</title>
        <authorList>
            <consortium name="The Broad Institute Genomics Platform"/>
            <consortium name="The Broad Institute Genome Sequencing Center for Infectious Disease"/>
            <person name="Wu L."/>
            <person name="Ma J."/>
        </authorList>
    </citation>
    <scope>NUCLEOTIDE SEQUENCE [LARGE SCALE GENOMIC DNA]</scope>
    <source>
        <strain evidence="12">CGMCC 1.10363</strain>
    </source>
</reference>
<evidence type="ECO:0000313" key="11">
    <source>
        <dbReference type="EMBL" id="MFC4242569.1"/>
    </source>
</evidence>
<dbReference type="EMBL" id="JBHSCN010000003">
    <property type="protein sequence ID" value="MFC4242569.1"/>
    <property type="molecule type" value="Genomic_DNA"/>
</dbReference>
<evidence type="ECO:0000256" key="5">
    <source>
        <dbReference type="ARBA" id="ARBA00023136"/>
    </source>
</evidence>
<evidence type="ECO:0000256" key="6">
    <source>
        <dbReference type="ARBA" id="ARBA00037281"/>
    </source>
</evidence>
<keyword evidence="5" id="KW-0472">Membrane</keyword>
<dbReference type="InterPro" id="IPR029044">
    <property type="entry name" value="Nucleotide-diphossugar_trans"/>
</dbReference>
<dbReference type="CDD" id="cd00761">
    <property type="entry name" value="Glyco_tranf_GTA_type"/>
    <property type="match status" value="1"/>
</dbReference>
<keyword evidence="12" id="KW-1185">Reference proteome</keyword>